<dbReference type="EMBL" id="ML743589">
    <property type="protein sequence ID" value="KAE8135837.1"/>
    <property type="molecule type" value="Genomic_DNA"/>
</dbReference>
<dbReference type="Proteomes" id="UP000325672">
    <property type="component" value="Unassembled WGS sequence"/>
</dbReference>
<protein>
    <recommendedName>
        <fullName evidence="5">Secreted protein</fullName>
    </recommendedName>
</protein>
<accession>A0A5N6SPK8</accession>
<name>A0A5N6SPK8_ASPPS</name>
<dbReference type="AlphaFoldDB" id="A0A5N6SPK8"/>
<sequence>MKSNKRPMLVLFSVFLFLDIVTESRIVLCHSKGRSSSSNSHKGAGRLDCSRSRSKVVKVRTCDGWNRDMKGQRITSRDSWTLNQCCPRMRTYWIMPGETILSSQPGKIQSFRAIGIYPGWGGDSPPLPSSTPLVVNHPEQGPPR</sequence>
<proteinExistence type="predicted"/>
<keyword evidence="2" id="KW-0732">Signal</keyword>
<evidence type="ECO:0000313" key="3">
    <source>
        <dbReference type="EMBL" id="KAE8135837.1"/>
    </source>
</evidence>
<feature type="region of interest" description="Disordered" evidence="1">
    <location>
        <begin position="123"/>
        <end position="144"/>
    </location>
</feature>
<dbReference type="GeneID" id="43639223"/>
<gene>
    <name evidence="3" type="ORF">BDV38DRAFT_250985</name>
</gene>
<evidence type="ECO:0008006" key="5">
    <source>
        <dbReference type="Google" id="ProtNLM"/>
    </source>
</evidence>
<evidence type="ECO:0000256" key="2">
    <source>
        <dbReference type="SAM" id="SignalP"/>
    </source>
</evidence>
<organism evidence="3 4">
    <name type="scientific">Aspergillus pseudotamarii</name>
    <dbReference type="NCBI Taxonomy" id="132259"/>
    <lineage>
        <taxon>Eukaryota</taxon>
        <taxon>Fungi</taxon>
        <taxon>Dikarya</taxon>
        <taxon>Ascomycota</taxon>
        <taxon>Pezizomycotina</taxon>
        <taxon>Eurotiomycetes</taxon>
        <taxon>Eurotiomycetidae</taxon>
        <taxon>Eurotiales</taxon>
        <taxon>Aspergillaceae</taxon>
        <taxon>Aspergillus</taxon>
        <taxon>Aspergillus subgen. Circumdati</taxon>
    </lineage>
</organism>
<feature type="signal peptide" evidence="2">
    <location>
        <begin position="1"/>
        <end position="23"/>
    </location>
</feature>
<feature type="chain" id="PRO_5025033318" description="Secreted protein" evidence="2">
    <location>
        <begin position="24"/>
        <end position="144"/>
    </location>
</feature>
<evidence type="ECO:0000313" key="4">
    <source>
        <dbReference type="Proteomes" id="UP000325672"/>
    </source>
</evidence>
<dbReference type="RefSeq" id="XP_031911900.1">
    <property type="nucleotide sequence ID" value="XM_032055013.1"/>
</dbReference>
<evidence type="ECO:0000256" key="1">
    <source>
        <dbReference type="SAM" id="MobiDB-lite"/>
    </source>
</evidence>
<keyword evidence="4" id="KW-1185">Reference proteome</keyword>
<reference evidence="3 4" key="1">
    <citation type="submission" date="2019-04" db="EMBL/GenBank/DDBJ databases">
        <title>Friends and foes A comparative genomics study of 23 Aspergillus species from section Flavi.</title>
        <authorList>
            <consortium name="DOE Joint Genome Institute"/>
            <person name="Kjaerbolling I."/>
            <person name="Vesth T."/>
            <person name="Frisvad J.C."/>
            <person name="Nybo J.L."/>
            <person name="Theobald S."/>
            <person name="Kildgaard S."/>
            <person name="Isbrandt T."/>
            <person name="Kuo A."/>
            <person name="Sato A."/>
            <person name="Lyhne E.K."/>
            <person name="Kogle M.E."/>
            <person name="Wiebenga A."/>
            <person name="Kun R.S."/>
            <person name="Lubbers R.J."/>
            <person name="Makela M.R."/>
            <person name="Barry K."/>
            <person name="Chovatia M."/>
            <person name="Clum A."/>
            <person name="Daum C."/>
            <person name="Haridas S."/>
            <person name="He G."/>
            <person name="LaButti K."/>
            <person name="Lipzen A."/>
            <person name="Mondo S."/>
            <person name="Riley R."/>
            <person name="Salamov A."/>
            <person name="Simmons B.A."/>
            <person name="Magnuson J.K."/>
            <person name="Henrissat B."/>
            <person name="Mortensen U.H."/>
            <person name="Larsen T.O."/>
            <person name="Devries R.P."/>
            <person name="Grigoriev I.V."/>
            <person name="Machida M."/>
            <person name="Baker S.E."/>
            <person name="Andersen M.R."/>
        </authorList>
    </citation>
    <scope>NUCLEOTIDE SEQUENCE [LARGE SCALE GENOMIC DNA]</scope>
    <source>
        <strain evidence="3 4">CBS 117625</strain>
    </source>
</reference>